<feature type="transmembrane region" description="Helical" evidence="1">
    <location>
        <begin position="85"/>
        <end position="105"/>
    </location>
</feature>
<feature type="transmembrane region" description="Helical" evidence="1">
    <location>
        <begin position="54"/>
        <end position="73"/>
    </location>
</feature>
<protein>
    <submittedName>
        <fullName evidence="4">Putative membrane protein</fullName>
    </submittedName>
</protein>
<dbReference type="VEuPathDB" id="FungiDB:AB675_11208"/>
<keyword evidence="5" id="KW-1185">Reference proteome</keyword>
<evidence type="ECO:0000256" key="1">
    <source>
        <dbReference type="SAM" id="Phobius"/>
    </source>
</evidence>
<reference evidence="4 5" key="1">
    <citation type="submission" date="2015-06" db="EMBL/GenBank/DDBJ databases">
        <title>Draft genome of the ant-associated black yeast Phialophora attae CBS 131958.</title>
        <authorList>
            <person name="Moreno L.F."/>
            <person name="Stielow B.J."/>
            <person name="de Hoog S."/>
            <person name="Vicente V.A."/>
            <person name="Weiss V.A."/>
            <person name="de Vries M."/>
            <person name="Cruz L.M."/>
            <person name="Souza E.M."/>
        </authorList>
    </citation>
    <scope>NUCLEOTIDE SEQUENCE [LARGE SCALE GENOMIC DNA]</scope>
    <source>
        <strain evidence="4 5">CBS 131958</strain>
    </source>
</reference>
<evidence type="ECO:0000259" key="3">
    <source>
        <dbReference type="Pfam" id="PF10355"/>
    </source>
</evidence>
<feature type="transmembrane region" description="Helical" evidence="1">
    <location>
        <begin position="342"/>
        <end position="364"/>
    </location>
</feature>
<dbReference type="Pfam" id="PF10348">
    <property type="entry name" value="DUF2427"/>
    <property type="match status" value="1"/>
</dbReference>
<keyword evidence="1" id="KW-0472">Membrane</keyword>
<dbReference type="OrthoDB" id="4491390at2759"/>
<sequence length="451" mass="49231">MGCSQTYRIITVCVSSAWTVLAHGEDESHSHITEISEIPEASDTYFRVPTASGILYGHVGLMLLAWVGCYPIFLTLDVARSKYAYSAQILFLVLNAIGTVFGLAYKSKTPDLYPGSVHGTISWLMTAAAVAQLLPRLLRSYLDHKSTGTDPALLQREAQSLMYAPVPEEIFNGLAHFIKGGIFFGFGSLTLWYWMRSYLRMESDSSTKYMPDQNHQPRSSRGFTLERLECSLILIYGVTNVFLEHLSGWGKAWTAQDLEHVAISVLFIGGGLCGLMIEYQGYGKVTRHEPNTPDASYPTAEKHTTTTTISINPINPLIIFLLGKILAGHGQDTGQSTMMHSWVGNLLAGAAAARILTYLLMYLAPPSSSSSARAPSESVTSFCLMTAGLMLMASNSDTVDAMIRYKVNAMMVATMAMSTTAASMAWFMALFAVGQWARGTKARSRSGVGVQ</sequence>
<organism evidence="4 5">
    <name type="scientific">Cyphellophora attinorum</name>
    <dbReference type="NCBI Taxonomy" id="1664694"/>
    <lineage>
        <taxon>Eukaryota</taxon>
        <taxon>Fungi</taxon>
        <taxon>Dikarya</taxon>
        <taxon>Ascomycota</taxon>
        <taxon>Pezizomycotina</taxon>
        <taxon>Eurotiomycetes</taxon>
        <taxon>Chaetothyriomycetidae</taxon>
        <taxon>Chaetothyriales</taxon>
        <taxon>Cyphellophoraceae</taxon>
        <taxon>Cyphellophora</taxon>
    </lineage>
</organism>
<feature type="transmembrane region" description="Helical" evidence="1">
    <location>
        <begin position="112"/>
        <end position="134"/>
    </location>
</feature>
<accession>A0A0N0NHR6</accession>
<dbReference type="Pfam" id="PF10355">
    <property type="entry name" value="Ytp1"/>
    <property type="match status" value="1"/>
</dbReference>
<dbReference type="EMBL" id="LFJN01000056">
    <property type="protein sequence ID" value="KPI34579.1"/>
    <property type="molecule type" value="Genomic_DNA"/>
</dbReference>
<dbReference type="PANTHER" id="PTHR31685">
    <property type="entry name" value="INTEGRAL MEMBRANE PROTEIN (AFU_ORTHOLOGUE AFUA_6G12730)-RELATED"/>
    <property type="match status" value="1"/>
</dbReference>
<feature type="transmembrane region" description="Helical" evidence="1">
    <location>
        <begin position="413"/>
        <end position="433"/>
    </location>
</feature>
<evidence type="ECO:0000313" key="4">
    <source>
        <dbReference type="EMBL" id="KPI34579.1"/>
    </source>
</evidence>
<dbReference type="AlphaFoldDB" id="A0A0N0NHR6"/>
<evidence type="ECO:0000259" key="2">
    <source>
        <dbReference type="Pfam" id="PF10348"/>
    </source>
</evidence>
<dbReference type="Proteomes" id="UP000038010">
    <property type="component" value="Unassembled WGS sequence"/>
</dbReference>
<dbReference type="GeneID" id="28731915"/>
<feature type="domain" description="Protein YTP1-like C-terminal" evidence="3">
    <location>
        <begin position="168"/>
        <end position="433"/>
    </location>
</feature>
<feature type="transmembrane region" description="Helical" evidence="1">
    <location>
        <begin position="261"/>
        <end position="282"/>
    </location>
</feature>
<keyword evidence="1" id="KW-0812">Transmembrane</keyword>
<name>A0A0N0NHR6_9EURO</name>
<comment type="caution">
    <text evidence="4">The sequence shown here is derived from an EMBL/GenBank/DDBJ whole genome shotgun (WGS) entry which is preliminary data.</text>
</comment>
<keyword evidence="1" id="KW-1133">Transmembrane helix</keyword>
<feature type="domain" description="DUF2427" evidence="2">
    <location>
        <begin position="42"/>
        <end position="134"/>
    </location>
</feature>
<dbReference type="RefSeq" id="XP_017994542.1">
    <property type="nucleotide sequence ID" value="XM_018140035.1"/>
</dbReference>
<dbReference type="InterPro" id="IPR018827">
    <property type="entry name" value="YTP1_C"/>
</dbReference>
<evidence type="ECO:0000313" key="5">
    <source>
        <dbReference type="Proteomes" id="UP000038010"/>
    </source>
</evidence>
<gene>
    <name evidence="4" type="ORF">AB675_11208</name>
</gene>
<dbReference type="PANTHER" id="PTHR31685:SF3">
    <property type="entry name" value="INTEGRAL MEMBRANE PROTEIN (AFU_ORTHOLOGUE AFUA_6G12730)"/>
    <property type="match status" value="1"/>
</dbReference>
<dbReference type="InterPro" id="IPR018825">
    <property type="entry name" value="DUF2427"/>
</dbReference>
<feature type="transmembrane region" description="Helical" evidence="1">
    <location>
        <begin position="170"/>
        <end position="194"/>
    </location>
</feature>
<proteinExistence type="predicted"/>